<dbReference type="OrthoDB" id="1452676at2"/>
<keyword evidence="2" id="KW-1185">Reference proteome</keyword>
<evidence type="ECO:0000313" key="2">
    <source>
        <dbReference type="Proteomes" id="UP000077552"/>
    </source>
</evidence>
<name>A0A1A9LF06_9FLAO</name>
<proteinExistence type="predicted"/>
<dbReference type="PROSITE" id="PS51257">
    <property type="entry name" value="PROKAR_LIPOPROTEIN"/>
    <property type="match status" value="1"/>
</dbReference>
<sequence>MKKYSIITAIACSLSLFSCKKDDGVSCTTCSSPETASFQVCEENDGNASVNGQNTGTPYDTYISGLEQAGASCGN</sequence>
<dbReference type="EMBL" id="LXIE01000023">
    <property type="protein sequence ID" value="OAD90975.1"/>
    <property type="molecule type" value="Genomic_DNA"/>
</dbReference>
<organism evidence="1 2">
    <name type="scientific">Aequorivita soesokkakensis</name>
    <dbReference type="NCBI Taxonomy" id="1385699"/>
    <lineage>
        <taxon>Bacteria</taxon>
        <taxon>Pseudomonadati</taxon>
        <taxon>Bacteroidota</taxon>
        <taxon>Flavobacteriia</taxon>
        <taxon>Flavobacteriales</taxon>
        <taxon>Flavobacteriaceae</taxon>
        <taxon>Aequorivita</taxon>
    </lineage>
</organism>
<reference evidence="1 2" key="1">
    <citation type="submission" date="2016-05" db="EMBL/GenBank/DDBJ databases">
        <title>Genome sequencing of Vitellibacter soesokkakensis RSSK-12.</title>
        <authorList>
            <person name="Thevarajoo S."/>
            <person name="Selvaratnam C."/>
            <person name="Goh K.M."/>
            <person name="Chan K.-G."/>
            <person name="Chong C.S."/>
        </authorList>
    </citation>
    <scope>NUCLEOTIDE SEQUENCE [LARGE SCALE GENOMIC DNA]</scope>
    <source>
        <strain evidence="1 2">RSSK-12</strain>
    </source>
</reference>
<dbReference type="STRING" id="1385699.A7A78_03940"/>
<dbReference type="RefSeq" id="WP_068762064.1">
    <property type="nucleotide sequence ID" value="NZ_LXIE01000023.1"/>
</dbReference>
<protein>
    <submittedName>
        <fullName evidence="1">Uncharacterized protein</fullName>
    </submittedName>
</protein>
<gene>
    <name evidence="1" type="ORF">A7A78_03940</name>
</gene>
<comment type="caution">
    <text evidence="1">The sequence shown here is derived from an EMBL/GenBank/DDBJ whole genome shotgun (WGS) entry which is preliminary data.</text>
</comment>
<dbReference type="AlphaFoldDB" id="A0A1A9LF06"/>
<accession>A0A1A9LF06</accession>
<evidence type="ECO:0000313" key="1">
    <source>
        <dbReference type="EMBL" id="OAD90975.1"/>
    </source>
</evidence>
<dbReference type="Proteomes" id="UP000077552">
    <property type="component" value="Unassembled WGS sequence"/>
</dbReference>